<name>I2C733_BACAY</name>
<dbReference type="HOGENOM" id="CLU_3195653_0_0_9"/>
<evidence type="ECO:0000313" key="2">
    <source>
        <dbReference type="Proteomes" id="UP000002878"/>
    </source>
</evidence>
<accession>I2C733</accession>
<dbReference type="EMBL" id="CP003332">
    <property type="protein sequence ID" value="AFJ62457.1"/>
    <property type="molecule type" value="Genomic_DNA"/>
</dbReference>
<protein>
    <submittedName>
        <fullName evidence="1">Uncharacterized protein</fullName>
    </submittedName>
</protein>
<gene>
    <name evidence="1" type="ORF">MUS_2529</name>
</gene>
<evidence type="ECO:0000313" key="1">
    <source>
        <dbReference type="EMBL" id="AFJ62457.1"/>
    </source>
</evidence>
<dbReference type="Proteomes" id="UP000002878">
    <property type="component" value="Chromosome"/>
</dbReference>
<reference evidence="1 2" key="1">
    <citation type="journal article" date="2012" name="J. Biotechnol.">
        <title>Genome sequence of the plant growth promoting strain Bacillus amyloliquefaciens subsp. plantarum B9601-Y2 and expression of mersacidin and other secondary metabolites.</title>
        <authorList>
            <person name="He P."/>
            <person name="Hao K."/>
            <person name="Blom J."/>
            <person name="Ruckert C."/>
            <person name="Vater J."/>
            <person name="Mao Z."/>
            <person name="Wu Y."/>
            <person name="Hou M."/>
            <person name="He P."/>
            <person name="He Y."/>
            <person name="Borriss R."/>
        </authorList>
    </citation>
    <scope>NUCLEOTIDE SEQUENCE [LARGE SCALE GENOMIC DNA]</scope>
    <source>
        <strain evidence="1">Y2</strain>
    </source>
</reference>
<proteinExistence type="predicted"/>
<organism evidence="1 2">
    <name type="scientific">Bacillus amyloliquefaciens (strain Y2)</name>
    <name type="common">Bacillus amyloliquefaciens subsp. plantarum (strain B9601-Y2)</name>
    <dbReference type="NCBI Taxonomy" id="1155777"/>
    <lineage>
        <taxon>Bacteria</taxon>
        <taxon>Bacillati</taxon>
        <taxon>Bacillota</taxon>
        <taxon>Bacilli</taxon>
        <taxon>Bacillales</taxon>
        <taxon>Bacillaceae</taxon>
        <taxon>Bacillus</taxon>
        <taxon>Bacillus amyloliquefaciens group</taxon>
    </lineage>
</organism>
<sequence>MLLYIQKIFTLLDKHSSKCLFSYEKPFTCLFFPALIFYQTGLESG</sequence>
<dbReference type="AlphaFoldDB" id="I2C733"/>
<dbReference type="KEGG" id="bqy:MUS_2529"/>